<evidence type="ECO:0000259" key="2">
    <source>
        <dbReference type="Pfam" id="PF13472"/>
    </source>
</evidence>
<feature type="region of interest" description="Disordered" evidence="1">
    <location>
        <begin position="236"/>
        <end position="257"/>
    </location>
</feature>
<comment type="caution">
    <text evidence="3">The sequence shown here is derived from an EMBL/GenBank/DDBJ whole genome shotgun (WGS) entry which is preliminary data.</text>
</comment>
<dbReference type="Gene3D" id="3.40.50.1110">
    <property type="entry name" value="SGNH hydrolase"/>
    <property type="match status" value="1"/>
</dbReference>
<proteinExistence type="predicted"/>
<gene>
    <name evidence="3" type="ORF">CFN78_11525</name>
</gene>
<dbReference type="GO" id="GO:0016787">
    <property type="term" value="F:hydrolase activity"/>
    <property type="evidence" value="ECO:0007669"/>
    <property type="project" value="UniProtKB-KW"/>
</dbReference>
<accession>A0A263D3P4</accession>
<keyword evidence="4" id="KW-1185">Reference proteome</keyword>
<dbReference type="InterPro" id="IPR013830">
    <property type="entry name" value="SGNH_hydro"/>
</dbReference>
<dbReference type="OrthoDB" id="3465773at2"/>
<dbReference type="AlphaFoldDB" id="A0A263D3P4"/>
<dbReference type="InterPro" id="IPR053140">
    <property type="entry name" value="GDSL_Rv0518-like"/>
</dbReference>
<dbReference type="PANTHER" id="PTHR43784">
    <property type="entry name" value="GDSL-LIKE LIPASE/ACYLHYDROLASE, PUTATIVE (AFU_ORTHOLOGUE AFUA_2G00820)-RELATED"/>
    <property type="match status" value="1"/>
</dbReference>
<feature type="domain" description="SGNH hydrolase-type esterase" evidence="2">
    <location>
        <begin position="7"/>
        <end position="180"/>
    </location>
</feature>
<protein>
    <submittedName>
        <fullName evidence="3">SGNH hydrolase</fullName>
    </submittedName>
</protein>
<dbReference type="CDD" id="cd01832">
    <property type="entry name" value="SGNH_hydrolase_like_1"/>
    <property type="match status" value="1"/>
</dbReference>
<dbReference type="Pfam" id="PF13472">
    <property type="entry name" value="Lipase_GDSL_2"/>
    <property type="match status" value="1"/>
</dbReference>
<reference evidence="3 4" key="1">
    <citation type="submission" date="2017-07" db="EMBL/GenBank/DDBJ databases">
        <title>Amycolatopsis antarcticus sp. nov., isolated from the surface of an Antarcticus brown macroalga.</title>
        <authorList>
            <person name="Wang J."/>
            <person name="Leiva S."/>
            <person name="Huang J."/>
            <person name="Huang Y."/>
        </authorList>
    </citation>
    <scope>NUCLEOTIDE SEQUENCE [LARGE SCALE GENOMIC DNA]</scope>
    <source>
        <strain evidence="3 4">AU-G6</strain>
    </source>
</reference>
<evidence type="ECO:0000313" key="4">
    <source>
        <dbReference type="Proteomes" id="UP000242444"/>
    </source>
</evidence>
<sequence>MITRFVALGDSFTEGVGDDDPGSPNSVRGWADRTAGALARHTPELRYANLAVRGKLMREILGTQLDRALNLSPDLVSVYAGGNDLMRPRVDIDALAEEYDHAVGTLAATGATVVLFTGVDGVEDPVFRRMRGRTAIYNEHVRLIAGRHGATLVDMWAMRALRDRRMWSADRIHLNAHGHTLVAAAVLDALSVDHEVTAADLGPAKILEPARRRAENLAWVREHATPWLLRRLRGESSGDAVAAKRPELAPVDQPGHR</sequence>
<organism evidence="3 4">
    <name type="scientific">Amycolatopsis antarctica</name>
    <dbReference type="NCBI Taxonomy" id="1854586"/>
    <lineage>
        <taxon>Bacteria</taxon>
        <taxon>Bacillati</taxon>
        <taxon>Actinomycetota</taxon>
        <taxon>Actinomycetes</taxon>
        <taxon>Pseudonocardiales</taxon>
        <taxon>Pseudonocardiaceae</taxon>
        <taxon>Amycolatopsis</taxon>
    </lineage>
</organism>
<dbReference type="InParanoid" id="A0A263D3P4"/>
<dbReference type="InterPro" id="IPR036514">
    <property type="entry name" value="SGNH_hydro_sf"/>
</dbReference>
<dbReference type="Proteomes" id="UP000242444">
    <property type="component" value="Unassembled WGS sequence"/>
</dbReference>
<dbReference type="PANTHER" id="PTHR43784:SF2">
    <property type="entry name" value="GDSL-LIKE LIPASE_ACYLHYDROLASE, PUTATIVE (AFU_ORTHOLOGUE AFUA_2G00820)-RELATED"/>
    <property type="match status" value="1"/>
</dbReference>
<name>A0A263D3P4_9PSEU</name>
<dbReference type="SUPFAM" id="SSF52266">
    <property type="entry name" value="SGNH hydrolase"/>
    <property type="match status" value="1"/>
</dbReference>
<dbReference type="EMBL" id="NKYE01000006">
    <property type="protein sequence ID" value="OZM73102.1"/>
    <property type="molecule type" value="Genomic_DNA"/>
</dbReference>
<keyword evidence="3" id="KW-0378">Hydrolase</keyword>
<dbReference type="RefSeq" id="WP_094862960.1">
    <property type="nucleotide sequence ID" value="NZ_NKYE01000006.1"/>
</dbReference>
<evidence type="ECO:0000313" key="3">
    <source>
        <dbReference type="EMBL" id="OZM73102.1"/>
    </source>
</evidence>
<feature type="compositionally biased region" description="Basic and acidic residues" evidence="1">
    <location>
        <begin position="236"/>
        <end position="247"/>
    </location>
</feature>
<evidence type="ECO:0000256" key="1">
    <source>
        <dbReference type="SAM" id="MobiDB-lite"/>
    </source>
</evidence>